<evidence type="ECO:0000313" key="1">
    <source>
        <dbReference type="EMBL" id="GEM02487.1"/>
    </source>
</evidence>
<protein>
    <submittedName>
        <fullName evidence="1">Uncharacterized protein</fullName>
    </submittedName>
</protein>
<proteinExistence type="predicted"/>
<keyword evidence="2" id="KW-1185">Reference proteome</keyword>
<dbReference type="EMBL" id="BJWI01000040">
    <property type="protein sequence ID" value="GEM02487.1"/>
    <property type="molecule type" value="Genomic_DNA"/>
</dbReference>
<accession>A0ABQ0VMT4</accession>
<dbReference type="SUPFAM" id="SSF48208">
    <property type="entry name" value="Six-hairpin glycosidases"/>
    <property type="match status" value="1"/>
</dbReference>
<gene>
    <name evidence="1" type="ORF">HHA03_20190</name>
</gene>
<dbReference type="InterPro" id="IPR012341">
    <property type="entry name" value="6hp_glycosidase-like_sf"/>
</dbReference>
<dbReference type="RefSeq" id="WP_143423368.1">
    <property type="nucleotide sequence ID" value="NZ_BJWI01000040.1"/>
</dbReference>
<dbReference type="Gene3D" id="1.50.10.10">
    <property type="match status" value="1"/>
</dbReference>
<sequence>MTANKLRQSEHPDPITTIQTYYETKEGVLRMYPERDEFLSESMGQYLIYLEAVENQALFKQTYQVMKSHFVEQSFIKWRTTDTTVDAIVDTFRVIEALKRAAITFDQPMYLEEAYNYQDALKEAHYQNGFYVDFYDWYYDDIPSTMHLSYQDISILTDMGVNLTDYRQLFSEAENEPFFNEVYNVETKTFEQKDTAHLVDQLLIAQNYVKLTNQPPDAFHRWIIAEYNNSDQLSGQYDRQTKKPVVNYESMAVNGLFLDYLLLTNENGLAKDVYQKLNSQIKEVHEENYEGVHIFDYLMAVQAVVDYEKK</sequence>
<evidence type="ECO:0000313" key="2">
    <source>
        <dbReference type="Proteomes" id="UP000321547"/>
    </source>
</evidence>
<reference evidence="1 2" key="1">
    <citation type="submission" date="2019-07" db="EMBL/GenBank/DDBJ databases">
        <title>Whole genome shotgun sequence of Halolactibacillus halophilus NBRC 100868.</title>
        <authorList>
            <person name="Hosoyama A."/>
            <person name="Uohara A."/>
            <person name="Ohji S."/>
            <person name="Ichikawa N."/>
        </authorList>
    </citation>
    <scope>NUCLEOTIDE SEQUENCE [LARGE SCALE GENOMIC DNA]</scope>
    <source>
        <strain evidence="1 2">NBRC 100868</strain>
    </source>
</reference>
<name>A0ABQ0VMT4_9BACI</name>
<organism evidence="1 2">
    <name type="scientific">Halolactibacillus halophilus</name>
    <dbReference type="NCBI Taxonomy" id="306540"/>
    <lineage>
        <taxon>Bacteria</taxon>
        <taxon>Bacillati</taxon>
        <taxon>Bacillota</taxon>
        <taxon>Bacilli</taxon>
        <taxon>Bacillales</taxon>
        <taxon>Bacillaceae</taxon>
        <taxon>Halolactibacillus</taxon>
    </lineage>
</organism>
<dbReference type="Proteomes" id="UP000321547">
    <property type="component" value="Unassembled WGS sequence"/>
</dbReference>
<comment type="caution">
    <text evidence="1">The sequence shown here is derived from an EMBL/GenBank/DDBJ whole genome shotgun (WGS) entry which is preliminary data.</text>
</comment>
<dbReference type="InterPro" id="IPR008928">
    <property type="entry name" value="6-hairpin_glycosidase_sf"/>
</dbReference>